<proteinExistence type="predicted"/>
<dbReference type="Proteomes" id="UP001157418">
    <property type="component" value="Unassembled WGS sequence"/>
</dbReference>
<sequence>MQIPMTRPIYHCPFAFSDSSKCSFPYLQTRPLHTSNTLPKNPDQRIKKNANQRGSSSGFSICTKRGLLGWRGIWKKSMNGGLVVSGEGSSG</sequence>
<evidence type="ECO:0000313" key="2">
    <source>
        <dbReference type="EMBL" id="CAH1442162.1"/>
    </source>
</evidence>
<comment type="caution">
    <text evidence="2">The sequence shown here is derived from an EMBL/GenBank/DDBJ whole genome shotgun (WGS) entry which is preliminary data.</text>
</comment>
<feature type="region of interest" description="Disordered" evidence="1">
    <location>
        <begin position="33"/>
        <end position="57"/>
    </location>
</feature>
<evidence type="ECO:0000313" key="3">
    <source>
        <dbReference type="Proteomes" id="UP001157418"/>
    </source>
</evidence>
<keyword evidence="3" id="KW-1185">Reference proteome</keyword>
<name>A0AAU9NVY6_9ASTR</name>
<organism evidence="2 3">
    <name type="scientific">Lactuca virosa</name>
    <dbReference type="NCBI Taxonomy" id="75947"/>
    <lineage>
        <taxon>Eukaryota</taxon>
        <taxon>Viridiplantae</taxon>
        <taxon>Streptophyta</taxon>
        <taxon>Embryophyta</taxon>
        <taxon>Tracheophyta</taxon>
        <taxon>Spermatophyta</taxon>
        <taxon>Magnoliopsida</taxon>
        <taxon>eudicotyledons</taxon>
        <taxon>Gunneridae</taxon>
        <taxon>Pentapetalae</taxon>
        <taxon>asterids</taxon>
        <taxon>campanulids</taxon>
        <taxon>Asterales</taxon>
        <taxon>Asteraceae</taxon>
        <taxon>Cichorioideae</taxon>
        <taxon>Cichorieae</taxon>
        <taxon>Lactucinae</taxon>
        <taxon>Lactuca</taxon>
    </lineage>
</organism>
<dbReference type="AlphaFoldDB" id="A0AAU9NVY6"/>
<accession>A0AAU9NVY6</accession>
<evidence type="ECO:0000256" key="1">
    <source>
        <dbReference type="SAM" id="MobiDB-lite"/>
    </source>
</evidence>
<dbReference type="EMBL" id="CAKMRJ010005412">
    <property type="protein sequence ID" value="CAH1442162.1"/>
    <property type="molecule type" value="Genomic_DNA"/>
</dbReference>
<protein>
    <submittedName>
        <fullName evidence="2">Uncharacterized protein</fullName>
    </submittedName>
</protein>
<gene>
    <name evidence="2" type="ORF">LVIROSA_LOCUS28170</name>
</gene>
<reference evidence="2 3" key="1">
    <citation type="submission" date="2022-01" db="EMBL/GenBank/DDBJ databases">
        <authorList>
            <person name="Xiong W."/>
            <person name="Schranz E."/>
        </authorList>
    </citation>
    <scope>NUCLEOTIDE SEQUENCE [LARGE SCALE GENOMIC DNA]</scope>
</reference>